<feature type="non-terminal residue" evidence="1">
    <location>
        <position position="1"/>
    </location>
</feature>
<accession>A0ACB9WBE5</accession>
<gene>
    <name evidence="1" type="ORF">KUCAC02_018901</name>
</gene>
<comment type="caution">
    <text evidence="1">The sequence shown here is derived from an EMBL/GenBank/DDBJ whole genome shotgun (WGS) entry which is preliminary data.</text>
</comment>
<evidence type="ECO:0000313" key="2">
    <source>
        <dbReference type="Proteomes" id="UP001057452"/>
    </source>
</evidence>
<proteinExistence type="predicted"/>
<organism evidence="1 2">
    <name type="scientific">Chaenocephalus aceratus</name>
    <name type="common">Blackfin icefish</name>
    <name type="synonym">Chaenichthys aceratus</name>
    <dbReference type="NCBI Taxonomy" id="36190"/>
    <lineage>
        <taxon>Eukaryota</taxon>
        <taxon>Metazoa</taxon>
        <taxon>Chordata</taxon>
        <taxon>Craniata</taxon>
        <taxon>Vertebrata</taxon>
        <taxon>Euteleostomi</taxon>
        <taxon>Actinopterygii</taxon>
        <taxon>Neopterygii</taxon>
        <taxon>Teleostei</taxon>
        <taxon>Neoteleostei</taxon>
        <taxon>Acanthomorphata</taxon>
        <taxon>Eupercaria</taxon>
        <taxon>Perciformes</taxon>
        <taxon>Notothenioidei</taxon>
        <taxon>Channichthyidae</taxon>
        <taxon>Chaenocephalus</taxon>
    </lineage>
</organism>
<name>A0ACB9WBE5_CHAAC</name>
<protein>
    <submittedName>
        <fullName evidence="1">Uncharacterized protein</fullName>
    </submittedName>
</protein>
<reference evidence="1" key="1">
    <citation type="submission" date="2022-05" db="EMBL/GenBank/DDBJ databases">
        <title>Chromosome-level genome of Chaenocephalus aceratus.</title>
        <authorList>
            <person name="Park H."/>
        </authorList>
    </citation>
    <scope>NUCLEOTIDE SEQUENCE</scope>
    <source>
        <strain evidence="1">KU_202001</strain>
    </source>
</reference>
<evidence type="ECO:0000313" key="1">
    <source>
        <dbReference type="EMBL" id="KAI4810051.1"/>
    </source>
</evidence>
<sequence length="82" mass="8913">VFWALISFGSGQKNHYLSLFIYLSICLPHGLSLVCSGGRSHLPPPICLPTVPTFPFEVCVQRSPPVNSMSHPLHFNSPPSPG</sequence>
<dbReference type="EMBL" id="CM043801">
    <property type="protein sequence ID" value="KAI4810051.1"/>
    <property type="molecule type" value="Genomic_DNA"/>
</dbReference>
<dbReference type="Proteomes" id="UP001057452">
    <property type="component" value="Chromosome 17"/>
</dbReference>
<feature type="non-terminal residue" evidence="1">
    <location>
        <position position="82"/>
    </location>
</feature>
<keyword evidence="2" id="KW-1185">Reference proteome</keyword>